<proteinExistence type="predicted"/>
<dbReference type="AlphaFoldDB" id="A0A4R4Y7F9"/>
<keyword evidence="2" id="KW-1185">Reference proteome</keyword>
<protein>
    <submittedName>
        <fullName evidence="1">Uncharacterized protein</fullName>
    </submittedName>
</protein>
<reference evidence="1 2" key="1">
    <citation type="submission" date="2019-03" db="EMBL/GenBank/DDBJ databases">
        <title>Draft genome sequences of novel Actinobacteria.</title>
        <authorList>
            <person name="Sahin N."/>
            <person name="Ay H."/>
            <person name="Saygin H."/>
        </authorList>
    </citation>
    <scope>NUCLEOTIDE SEQUENCE [LARGE SCALE GENOMIC DNA]</scope>
    <source>
        <strain evidence="1 2">7K502</strain>
    </source>
</reference>
<sequence>MANAFVRSIIMFAPTVSCVGAPTRATTTGAPETAPTCSRGPHHREAVTAALGEDNVDQAEAIVAELAQCLARRRRSPRILGRL</sequence>
<dbReference type="Proteomes" id="UP000294947">
    <property type="component" value="Unassembled WGS sequence"/>
</dbReference>
<accession>A0A4R4Y7F9</accession>
<name>A0A4R4Y7F9_9PSEU</name>
<gene>
    <name evidence="1" type="ORF">E1288_36780</name>
</gene>
<evidence type="ECO:0000313" key="1">
    <source>
        <dbReference type="EMBL" id="TDD39634.1"/>
    </source>
</evidence>
<organism evidence="1 2">
    <name type="scientific">Saccharopolyspora elongata</name>
    <dbReference type="NCBI Taxonomy" id="2530387"/>
    <lineage>
        <taxon>Bacteria</taxon>
        <taxon>Bacillati</taxon>
        <taxon>Actinomycetota</taxon>
        <taxon>Actinomycetes</taxon>
        <taxon>Pseudonocardiales</taxon>
        <taxon>Pseudonocardiaceae</taxon>
        <taxon>Saccharopolyspora</taxon>
    </lineage>
</organism>
<evidence type="ECO:0000313" key="2">
    <source>
        <dbReference type="Proteomes" id="UP000294947"/>
    </source>
</evidence>
<dbReference type="EMBL" id="SMKW01000075">
    <property type="protein sequence ID" value="TDD39634.1"/>
    <property type="molecule type" value="Genomic_DNA"/>
</dbReference>
<comment type="caution">
    <text evidence="1">The sequence shown here is derived from an EMBL/GenBank/DDBJ whole genome shotgun (WGS) entry which is preliminary data.</text>
</comment>